<protein>
    <submittedName>
        <fullName evidence="1">Uncharacterized protein</fullName>
    </submittedName>
</protein>
<dbReference type="AlphaFoldDB" id="A0A9Q3I8Y6"/>
<organism evidence="1 2">
    <name type="scientific">Austropuccinia psidii MF-1</name>
    <dbReference type="NCBI Taxonomy" id="1389203"/>
    <lineage>
        <taxon>Eukaryota</taxon>
        <taxon>Fungi</taxon>
        <taxon>Dikarya</taxon>
        <taxon>Basidiomycota</taxon>
        <taxon>Pucciniomycotina</taxon>
        <taxon>Pucciniomycetes</taxon>
        <taxon>Pucciniales</taxon>
        <taxon>Sphaerophragmiaceae</taxon>
        <taxon>Austropuccinia</taxon>
    </lineage>
</organism>
<accession>A0A9Q3I8Y6</accession>
<evidence type="ECO:0000313" key="1">
    <source>
        <dbReference type="EMBL" id="MBW0530620.1"/>
    </source>
</evidence>
<reference evidence="1" key="1">
    <citation type="submission" date="2021-03" db="EMBL/GenBank/DDBJ databases">
        <title>Draft genome sequence of rust myrtle Austropuccinia psidii MF-1, a brazilian biotype.</title>
        <authorList>
            <person name="Quecine M.C."/>
            <person name="Pachon D.M.R."/>
            <person name="Bonatelli M.L."/>
            <person name="Correr F.H."/>
            <person name="Franceschini L.M."/>
            <person name="Leite T.F."/>
            <person name="Margarido G.R.A."/>
            <person name="Almeida C.A."/>
            <person name="Ferrarezi J.A."/>
            <person name="Labate C.A."/>
        </authorList>
    </citation>
    <scope>NUCLEOTIDE SEQUENCE</scope>
    <source>
        <strain evidence="1">MF-1</strain>
    </source>
</reference>
<dbReference type="EMBL" id="AVOT02036155">
    <property type="protein sequence ID" value="MBW0530620.1"/>
    <property type="molecule type" value="Genomic_DNA"/>
</dbReference>
<gene>
    <name evidence="1" type="ORF">O181_070335</name>
</gene>
<sequence length="71" mass="7921">MIPQKFDNLTGTSQPFRCYFIFDHSLANRAHRQRSVLQSTLTAASISAYNAGIGYPSRYSVVDLIDPPSDL</sequence>
<keyword evidence="2" id="KW-1185">Reference proteome</keyword>
<evidence type="ECO:0000313" key="2">
    <source>
        <dbReference type="Proteomes" id="UP000765509"/>
    </source>
</evidence>
<proteinExistence type="predicted"/>
<name>A0A9Q3I8Y6_9BASI</name>
<dbReference type="Proteomes" id="UP000765509">
    <property type="component" value="Unassembled WGS sequence"/>
</dbReference>
<comment type="caution">
    <text evidence="1">The sequence shown here is derived from an EMBL/GenBank/DDBJ whole genome shotgun (WGS) entry which is preliminary data.</text>
</comment>